<protein>
    <submittedName>
        <fullName evidence="1">Type II toxin-antitoxin system ParD family antitoxin</fullName>
    </submittedName>
</protein>
<dbReference type="InterPro" id="IPR022789">
    <property type="entry name" value="ParD"/>
</dbReference>
<reference evidence="1" key="1">
    <citation type="submission" date="2020-10" db="EMBL/GenBank/DDBJ databases">
        <authorList>
            <person name="Abbas A."/>
            <person name="Razzaq R."/>
            <person name="Waqas M."/>
            <person name="Abbas N."/>
            <person name="Nielsen T.K."/>
            <person name="Hansen L.H."/>
            <person name="Hussain S."/>
            <person name="Shahid M."/>
        </authorList>
    </citation>
    <scope>NUCLEOTIDE SEQUENCE</scope>
    <source>
        <strain evidence="1">S14</strain>
    </source>
</reference>
<evidence type="ECO:0000313" key="2">
    <source>
        <dbReference type="Proteomes" id="UP001181622"/>
    </source>
</evidence>
<name>A0ABU1DAE1_9HYPH</name>
<dbReference type="Proteomes" id="UP001181622">
    <property type="component" value="Unassembled WGS sequence"/>
</dbReference>
<accession>A0ABU1DAE1</accession>
<dbReference type="RefSeq" id="WP_309388135.1">
    <property type="nucleotide sequence ID" value="NZ_JADBEO010000001.1"/>
</dbReference>
<dbReference type="Pfam" id="PF03693">
    <property type="entry name" value="ParD_antitoxin"/>
    <property type="match status" value="1"/>
</dbReference>
<evidence type="ECO:0000313" key="1">
    <source>
        <dbReference type="EMBL" id="MDR4305084.1"/>
    </source>
</evidence>
<organism evidence="1 2">
    <name type="scientific">Chelatococcus sambhunathii</name>
    <dbReference type="NCBI Taxonomy" id="363953"/>
    <lineage>
        <taxon>Bacteria</taxon>
        <taxon>Pseudomonadati</taxon>
        <taxon>Pseudomonadota</taxon>
        <taxon>Alphaproteobacteria</taxon>
        <taxon>Hyphomicrobiales</taxon>
        <taxon>Chelatococcaceae</taxon>
        <taxon>Chelatococcus</taxon>
    </lineage>
</organism>
<gene>
    <name evidence="1" type="ORF">IHQ68_00385</name>
</gene>
<dbReference type="Gene3D" id="6.10.10.120">
    <property type="entry name" value="Antitoxin ParD1-like"/>
    <property type="match status" value="1"/>
</dbReference>
<dbReference type="InterPro" id="IPR038296">
    <property type="entry name" value="ParD_sf"/>
</dbReference>
<sequence>MISTLAVRGARSLALREQSEKGSAMRSMYEPGFDYDAYVRELVATGRYDNERDVIRTALRLLHDEETIRTQRLAEFEALIEPSIAELDAGKGIPIEEVRAHLDTRVEAARRRRDAAE</sequence>
<comment type="caution">
    <text evidence="1">The sequence shown here is derived from an EMBL/GenBank/DDBJ whole genome shotgun (WGS) entry which is preliminary data.</text>
</comment>
<keyword evidence="2" id="KW-1185">Reference proteome</keyword>
<dbReference type="EMBL" id="JADBEO010000001">
    <property type="protein sequence ID" value="MDR4305084.1"/>
    <property type="molecule type" value="Genomic_DNA"/>
</dbReference>
<proteinExistence type="predicted"/>